<proteinExistence type="predicted"/>
<dbReference type="PANTHER" id="PTHR30595:SF6">
    <property type="entry name" value="SCHLAFEN ALBA-2 DOMAIN-CONTAINING PROTEIN"/>
    <property type="match status" value="1"/>
</dbReference>
<keyword evidence="3" id="KW-1185">Reference proteome</keyword>
<sequence>MDVTVDKLPELVKRLRNLPTETQWVDYESDNPDLYIIGKDISALANSATIKDKEHSYIILGDINKINCLISIYNGKQDINIANNQLESSLRKLLSKNAIFDITIVTFEEKLTSVIIISKAQDRPVLFEDVAYIRVAYNTHRLNDYPHLQSCFWDKVCINSFEESPAFMDLTTENAVRHLDYNIYFESSNANIPSALKDVALFMEKEAIIKRQENSLYSITNLGAIAFAKNLYEFSNVSRKTLRIVQYDGNNRLNMLKEYIRVKGYASDFKECLQLIMALLPCRQKVINGIKTLENAFPETIVGELLSNALIHQDLSATGTGPTVEIFNNRIEIINPGTPLIDVNRIIDSKFKSRNRKLARLLSRLYKGQDTVTGWEKVVLECEAHNLTAPVIEIYGDSHTKVTVFSYRDFNELTLQEKLWSCYMHCCIRRERKEFLTPRSLRDRFGLKSSGQSSVSRLISAAIEKKLIKPVDKTAAPADMKYVPYWVFF</sequence>
<dbReference type="EMBL" id="UAPV01000001">
    <property type="protein sequence ID" value="SPT71023.1"/>
    <property type="molecule type" value="Genomic_DNA"/>
</dbReference>
<dbReference type="PANTHER" id="PTHR30595">
    <property type="entry name" value="GLPR-RELATED TRANSCRIPTIONAL REPRESSOR"/>
    <property type="match status" value="1"/>
</dbReference>
<dbReference type="Gene3D" id="3.30.950.30">
    <property type="entry name" value="Schlafen, AAA domain"/>
    <property type="match status" value="1"/>
</dbReference>
<dbReference type="Proteomes" id="UP000250086">
    <property type="component" value="Unassembled WGS sequence"/>
</dbReference>
<evidence type="ECO:0000313" key="2">
    <source>
        <dbReference type="EMBL" id="SPT71023.1"/>
    </source>
</evidence>
<protein>
    <submittedName>
        <fullName evidence="2">Divergent AAA domain</fullName>
    </submittedName>
</protein>
<dbReference type="InterPro" id="IPR007421">
    <property type="entry name" value="Schlafen_AlbA_2_dom"/>
</dbReference>
<feature type="domain" description="Schlafen AlbA-2" evidence="1">
    <location>
        <begin position="21"/>
        <end position="142"/>
    </location>
</feature>
<dbReference type="InterPro" id="IPR038461">
    <property type="entry name" value="Schlafen_AlbA_2_dom_sf"/>
</dbReference>
<evidence type="ECO:0000259" key="1">
    <source>
        <dbReference type="Pfam" id="PF04326"/>
    </source>
</evidence>
<dbReference type="Pfam" id="PF04326">
    <property type="entry name" value="SLFN_AlbA_2"/>
    <property type="match status" value="1"/>
</dbReference>
<dbReference type="Gene3D" id="3.30.565.60">
    <property type="match status" value="1"/>
</dbReference>
<reference evidence="2 3" key="1">
    <citation type="submission" date="2018-06" db="EMBL/GenBank/DDBJ databases">
        <authorList>
            <consortium name="Pathogen Informatics"/>
            <person name="Doyle S."/>
        </authorList>
    </citation>
    <scope>NUCLEOTIDE SEQUENCE [LARGE SCALE GENOMIC DNA]</scope>
    <source>
        <strain evidence="2 3">NCTC13093</strain>
    </source>
</reference>
<organism evidence="2 3">
    <name type="scientific">Anaerobiospirillum thomasii</name>
    <dbReference type="NCBI Taxonomy" id="179995"/>
    <lineage>
        <taxon>Bacteria</taxon>
        <taxon>Pseudomonadati</taxon>
        <taxon>Pseudomonadota</taxon>
        <taxon>Gammaproteobacteria</taxon>
        <taxon>Aeromonadales</taxon>
        <taxon>Succinivibrionaceae</taxon>
        <taxon>Anaerobiospirillum</taxon>
    </lineage>
</organism>
<name>A0A2X0VBA9_9GAMM</name>
<dbReference type="AlphaFoldDB" id="A0A2X0VBA9"/>
<accession>A0A2X0VBA9</accession>
<gene>
    <name evidence="2" type="ORF">NCTC13093_02453</name>
</gene>
<evidence type="ECO:0000313" key="3">
    <source>
        <dbReference type="Proteomes" id="UP000250086"/>
    </source>
</evidence>
<dbReference type="InterPro" id="IPR038475">
    <property type="entry name" value="RecG_C_sf"/>
</dbReference>
<dbReference type="Pfam" id="PF13749">
    <property type="entry name" value="HATPase_c_4"/>
    <property type="match status" value="1"/>
</dbReference>